<feature type="region of interest" description="Disordered" evidence="1">
    <location>
        <begin position="1"/>
        <end position="55"/>
    </location>
</feature>
<reference evidence="2" key="1">
    <citation type="submission" date="2021-02" db="EMBL/GenBank/DDBJ databases">
        <authorList>
            <person name="Nieuwenhuis M."/>
            <person name="Van De Peppel L.J.J."/>
        </authorList>
    </citation>
    <scope>NUCLEOTIDE SEQUENCE</scope>
    <source>
        <strain evidence="2">D49</strain>
    </source>
</reference>
<feature type="compositionally biased region" description="Basic and acidic residues" evidence="1">
    <location>
        <begin position="29"/>
        <end position="39"/>
    </location>
</feature>
<dbReference type="EMBL" id="JABCKI010000039">
    <property type="protein sequence ID" value="KAG5653666.1"/>
    <property type="molecule type" value="Genomic_DNA"/>
</dbReference>
<evidence type="ECO:0000256" key="1">
    <source>
        <dbReference type="SAM" id="MobiDB-lite"/>
    </source>
</evidence>
<sequence>MSNPPSATHPADTKAVLGSNEKNTSMEKSNPDHEQRDTTEDWEDEDDDETAEEDAHIQIAQEPQPPRRLLVLLFALILLCAAISARQRFHAEKKPQIIYATRYSKEHKFRPAASPIITETLKDGRIRIRGAGPTPKPVPKLPRRKCRSTSAKINGSPKRKTRRAGSASRHEL</sequence>
<proteinExistence type="predicted"/>
<dbReference type="Proteomes" id="UP000717328">
    <property type="component" value="Unassembled WGS sequence"/>
</dbReference>
<gene>
    <name evidence="2" type="ORF">H0H81_011418</name>
</gene>
<organism evidence="2 3">
    <name type="scientific">Sphagnurus paluster</name>
    <dbReference type="NCBI Taxonomy" id="117069"/>
    <lineage>
        <taxon>Eukaryota</taxon>
        <taxon>Fungi</taxon>
        <taxon>Dikarya</taxon>
        <taxon>Basidiomycota</taxon>
        <taxon>Agaricomycotina</taxon>
        <taxon>Agaricomycetes</taxon>
        <taxon>Agaricomycetidae</taxon>
        <taxon>Agaricales</taxon>
        <taxon>Tricholomatineae</taxon>
        <taxon>Lyophyllaceae</taxon>
        <taxon>Sphagnurus</taxon>
    </lineage>
</organism>
<dbReference type="AlphaFoldDB" id="A0A9P7KIB8"/>
<feature type="region of interest" description="Disordered" evidence="1">
    <location>
        <begin position="127"/>
        <end position="172"/>
    </location>
</feature>
<comment type="caution">
    <text evidence="2">The sequence shown here is derived from an EMBL/GenBank/DDBJ whole genome shotgun (WGS) entry which is preliminary data.</text>
</comment>
<feature type="compositionally biased region" description="Acidic residues" evidence="1">
    <location>
        <begin position="40"/>
        <end position="52"/>
    </location>
</feature>
<protein>
    <submittedName>
        <fullName evidence="2">Uncharacterized protein</fullName>
    </submittedName>
</protein>
<keyword evidence="3" id="KW-1185">Reference proteome</keyword>
<evidence type="ECO:0000313" key="2">
    <source>
        <dbReference type="EMBL" id="KAG5653666.1"/>
    </source>
</evidence>
<name>A0A9P7KIB8_9AGAR</name>
<evidence type="ECO:0000313" key="3">
    <source>
        <dbReference type="Proteomes" id="UP000717328"/>
    </source>
</evidence>
<accession>A0A9P7KIB8</accession>
<dbReference type="OrthoDB" id="2538110at2759"/>
<reference evidence="2" key="2">
    <citation type="submission" date="2021-10" db="EMBL/GenBank/DDBJ databases">
        <title>Phylogenomics reveals ancestral predisposition of the termite-cultivated fungus Termitomyces towards a domesticated lifestyle.</title>
        <authorList>
            <person name="Auxier B."/>
            <person name="Grum-Grzhimaylo A."/>
            <person name="Cardenas M.E."/>
            <person name="Lodge J.D."/>
            <person name="Laessoe T."/>
            <person name="Pedersen O."/>
            <person name="Smith M.E."/>
            <person name="Kuyper T.W."/>
            <person name="Franco-Molano E.A."/>
            <person name="Baroni T.J."/>
            <person name="Aanen D.K."/>
        </authorList>
    </citation>
    <scope>NUCLEOTIDE SEQUENCE</scope>
    <source>
        <strain evidence="2">D49</strain>
    </source>
</reference>